<evidence type="ECO:0000259" key="8">
    <source>
        <dbReference type="Pfam" id="PF20936"/>
    </source>
</evidence>
<evidence type="ECO:0000256" key="1">
    <source>
        <dbReference type="ARBA" id="ARBA00004123"/>
    </source>
</evidence>
<sequence>MNTPTTTDVQIKLRALVDMILGYLKDINNVPTVQSSENVDVEVIVNDLGKLGMILADNATKVTIACKPTCTPISAVPTIKAMGDTLFRICGFVESIPISAGKTLIKKIRSTTKEILFDSTALVNSFLDEPVDPNPDTIISKGYLISTGIIWEACDRFENLPKNNKQAVTIQWKEMLELLKDANLEVKHLIDNDENQGFEDDGWDEIFEGSNNSTLTAKEKEIVELSLKLLNLVKILFTKVLKRCIEPLDISSSKNGLSKINQTLDQYMDLGKLIADAADELGTSLYPPQNSAAIETNVNHLSLRSQDLIKVILPFASEEEVKWFNTCDAQFTKILKSIMEKNKA</sequence>
<evidence type="ECO:0000313" key="10">
    <source>
        <dbReference type="Proteomes" id="UP001153678"/>
    </source>
</evidence>
<evidence type="ECO:0000313" key="9">
    <source>
        <dbReference type="EMBL" id="CAI2173589.1"/>
    </source>
</evidence>
<feature type="domain" description="Cyclin-D1-binding protein 1-like N-terminal" evidence="7">
    <location>
        <begin position="47"/>
        <end position="191"/>
    </location>
</feature>
<dbReference type="OrthoDB" id="41588at2759"/>
<feature type="domain" description="Cyclin-D1-binding protein 1-like C-terminal" evidence="8">
    <location>
        <begin position="199"/>
        <end position="308"/>
    </location>
</feature>
<protein>
    <submittedName>
        <fullName evidence="9">5081_t:CDS:1</fullName>
    </submittedName>
</protein>
<evidence type="ECO:0000259" key="7">
    <source>
        <dbReference type="Pfam" id="PF13324"/>
    </source>
</evidence>
<evidence type="ECO:0000256" key="3">
    <source>
        <dbReference type="ARBA" id="ARBA00008940"/>
    </source>
</evidence>
<dbReference type="Pfam" id="PF20936">
    <property type="entry name" value="GCIP_C"/>
    <property type="match status" value="1"/>
</dbReference>
<gene>
    <name evidence="9" type="ORF">FWILDA_LOCUS6161</name>
</gene>
<dbReference type="GO" id="GO:0005634">
    <property type="term" value="C:nucleus"/>
    <property type="evidence" value="ECO:0007669"/>
    <property type="project" value="UniProtKB-SubCell"/>
</dbReference>
<evidence type="ECO:0000256" key="2">
    <source>
        <dbReference type="ARBA" id="ARBA00004496"/>
    </source>
</evidence>
<keyword evidence="4" id="KW-0963">Cytoplasm</keyword>
<organism evidence="9 10">
    <name type="scientific">Funneliformis geosporum</name>
    <dbReference type="NCBI Taxonomy" id="1117311"/>
    <lineage>
        <taxon>Eukaryota</taxon>
        <taxon>Fungi</taxon>
        <taxon>Fungi incertae sedis</taxon>
        <taxon>Mucoromycota</taxon>
        <taxon>Glomeromycotina</taxon>
        <taxon>Glomeromycetes</taxon>
        <taxon>Glomerales</taxon>
        <taxon>Glomeraceae</taxon>
        <taxon>Funneliformis</taxon>
    </lineage>
</organism>
<dbReference type="Gene3D" id="1.20.1410.10">
    <property type="entry name" value="I/LWEQ domain"/>
    <property type="match status" value="1"/>
</dbReference>
<name>A0A9W4SMB0_9GLOM</name>
<dbReference type="Pfam" id="PF13324">
    <property type="entry name" value="GCIP_N"/>
    <property type="match status" value="1"/>
</dbReference>
<dbReference type="PANTHER" id="PTHR15492:SF1">
    <property type="entry name" value="CYCLIN-D1-BINDING PROTEIN 1"/>
    <property type="match status" value="1"/>
</dbReference>
<dbReference type="InterPro" id="IPR026907">
    <property type="entry name" value="GCIP-like"/>
</dbReference>
<keyword evidence="10" id="KW-1185">Reference proteome</keyword>
<comment type="caution">
    <text evidence="9">The sequence shown here is derived from an EMBL/GenBank/DDBJ whole genome shotgun (WGS) entry which is preliminary data.</text>
</comment>
<keyword evidence="6" id="KW-0131">Cell cycle</keyword>
<dbReference type="InterPro" id="IPR049317">
    <property type="entry name" value="GCIP-like_N"/>
</dbReference>
<dbReference type="Gene3D" id="1.20.1420.10">
    <property type="entry name" value="Talin, central domain"/>
    <property type="match status" value="1"/>
</dbReference>
<comment type="similarity">
    <text evidence="3">Belongs to the CCNDBP1 family.</text>
</comment>
<comment type="subcellular location">
    <subcellularLocation>
        <location evidence="2">Cytoplasm</location>
    </subcellularLocation>
    <subcellularLocation>
        <location evidence="1">Nucleus</location>
    </subcellularLocation>
</comment>
<accession>A0A9W4SMB0</accession>
<dbReference type="Proteomes" id="UP001153678">
    <property type="component" value="Unassembled WGS sequence"/>
</dbReference>
<dbReference type="EMBL" id="CAMKVN010001084">
    <property type="protein sequence ID" value="CAI2173589.1"/>
    <property type="molecule type" value="Genomic_DNA"/>
</dbReference>
<reference evidence="9" key="1">
    <citation type="submission" date="2022-08" db="EMBL/GenBank/DDBJ databases">
        <authorList>
            <person name="Kallberg Y."/>
            <person name="Tangrot J."/>
            <person name="Rosling A."/>
        </authorList>
    </citation>
    <scope>NUCLEOTIDE SEQUENCE</scope>
    <source>
        <strain evidence="9">Wild A</strain>
    </source>
</reference>
<evidence type="ECO:0000256" key="6">
    <source>
        <dbReference type="ARBA" id="ARBA00023306"/>
    </source>
</evidence>
<evidence type="ECO:0000256" key="4">
    <source>
        <dbReference type="ARBA" id="ARBA00022490"/>
    </source>
</evidence>
<evidence type="ECO:0000256" key="5">
    <source>
        <dbReference type="ARBA" id="ARBA00023242"/>
    </source>
</evidence>
<proteinExistence type="inferred from homology"/>
<dbReference type="GO" id="GO:0005737">
    <property type="term" value="C:cytoplasm"/>
    <property type="evidence" value="ECO:0007669"/>
    <property type="project" value="UniProtKB-SubCell"/>
</dbReference>
<keyword evidence="5" id="KW-0539">Nucleus</keyword>
<dbReference type="PANTHER" id="PTHR15492">
    <property type="entry name" value="CYCLIN D1-BINDING PROTEIN 1"/>
    <property type="match status" value="1"/>
</dbReference>
<dbReference type="InterPro" id="IPR049318">
    <property type="entry name" value="GCIP_C"/>
</dbReference>
<dbReference type="AlphaFoldDB" id="A0A9W4SMB0"/>